<evidence type="ECO:0000256" key="7">
    <source>
        <dbReference type="SAM" id="Phobius"/>
    </source>
</evidence>
<keyword evidence="1" id="KW-0597">Phosphoprotein</keyword>
<sequence>MLVVLHHLVAGVVVAATRGGRGGSAVDMGWVAPILVGFAIGTLLTAAVTTALVRRYVSRLRAADARARRARRLAELGSMTRGLAHEIKNPLSTIGLNVQLLTEAIEDLALEEEDRTPLVRRLGSLGREAERLRGILTDFLEYAGELRLERRAADLNSAIDELIDFFLPQAQQQGVQIRSDLASGTLEAWIDPPHIKQAVLNLMLNAVQAMSRQPEGIARELILRTARGVDEHKQPVVVLHVIDTGPGIAPEAAERIFAPYFTTKSGGSGLGLPTTRRIIEAHGGTIELHTEEGRGTDFVITLPVERAAAEHEGSASNDETG</sequence>
<dbReference type="Gene3D" id="3.30.565.10">
    <property type="entry name" value="Histidine kinase-like ATPase, C-terminal domain"/>
    <property type="match status" value="1"/>
</dbReference>
<dbReference type="InterPro" id="IPR036097">
    <property type="entry name" value="HisK_dim/P_sf"/>
</dbReference>
<gene>
    <name evidence="9" type="ORF">MNBD_PLANCTO03-1401</name>
</gene>
<dbReference type="PRINTS" id="PR00344">
    <property type="entry name" value="BCTRLSENSOR"/>
</dbReference>
<dbReference type="PROSITE" id="PS50109">
    <property type="entry name" value="HIS_KIN"/>
    <property type="match status" value="1"/>
</dbReference>
<accession>A0A3B1E257</accession>
<evidence type="ECO:0000256" key="5">
    <source>
        <dbReference type="ARBA" id="ARBA00022840"/>
    </source>
</evidence>
<name>A0A3B1E257_9ZZZZ</name>
<dbReference type="SMART" id="SM00387">
    <property type="entry name" value="HATPase_c"/>
    <property type="match status" value="1"/>
</dbReference>
<dbReference type="InterPro" id="IPR003661">
    <property type="entry name" value="HisK_dim/P_dom"/>
</dbReference>
<dbReference type="GO" id="GO:0000155">
    <property type="term" value="F:phosphorelay sensor kinase activity"/>
    <property type="evidence" value="ECO:0007669"/>
    <property type="project" value="InterPro"/>
</dbReference>
<dbReference type="CDD" id="cd00082">
    <property type="entry name" value="HisKA"/>
    <property type="match status" value="1"/>
</dbReference>
<protein>
    <recommendedName>
        <fullName evidence="8">Histidine kinase domain-containing protein</fullName>
    </recommendedName>
</protein>
<evidence type="ECO:0000259" key="8">
    <source>
        <dbReference type="PROSITE" id="PS50109"/>
    </source>
</evidence>
<keyword evidence="2" id="KW-0808">Transferase</keyword>
<dbReference type="GO" id="GO:0005524">
    <property type="term" value="F:ATP binding"/>
    <property type="evidence" value="ECO:0007669"/>
    <property type="project" value="UniProtKB-KW"/>
</dbReference>
<keyword evidence="6" id="KW-0902">Two-component regulatory system</keyword>
<evidence type="ECO:0000256" key="3">
    <source>
        <dbReference type="ARBA" id="ARBA00022741"/>
    </source>
</evidence>
<dbReference type="InterPro" id="IPR003594">
    <property type="entry name" value="HATPase_dom"/>
</dbReference>
<proteinExistence type="predicted"/>
<dbReference type="PANTHER" id="PTHR43065:SF10">
    <property type="entry name" value="PEROXIDE STRESS-ACTIVATED HISTIDINE KINASE MAK3"/>
    <property type="match status" value="1"/>
</dbReference>
<dbReference type="AlphaFoldDB" id="A0A3B1E257"/>
<dbReference type="Pfam" id="PF02518">
    <property type="entry name" value="HATPase_c"/>
    <property type="match status" value="1"/>
</dbReference>
<evidence type="ECO:0000256" key="6">
    <source>
        <dbReference type="ARBA" id="ARBA00023012"/>
    </source>
</evidence>
<keyword evidence="3" id="KW-0547">Nucleotide-binding</keyword>
<evidence type="ECO:0000313" key="9">
    <source>
        <dbReference type="EMBL" id="VAX35927.1"/>
    </source>
</evidence>
<dbReference type="InterPro" id="IPR005467">
    <property type="entry name" value="His_kinase_dom"/>
</dbReference>
<dbReference type="SMART" id="SM00388">
    <property type="entry name" value="HisKA"/>
    <property type="match status" value="1"/>
</dbReference>
<keyword evidence="7" id="KW-0812">Transmembrane</keyword>
<organism evidence="9">
    <name type="scientific">hydrothermal vent metagenome</name>
    <dbReference type="NCBI Taxonomy" id="652676"/>
    <lineage>
        <taxon>unclassified sequences</taxon>
        <taxon>metagenomes</taxon>
        <taxon>ecological metagenomes</taxon>
    </lineage>
</organism>
<dbReference type="InterPro" id="IPR004358">
    <property type="entry name" value="Sig_transdc_His_kin-like_C"/>
</dbReference>
<keyword evidence="7" id="KW-0472">Membrane</keyword>
<evidence type="ECO:0000256" key="4">
    <source>
        <dbReference type="ARBA" id="ARBA00022777"/>
    </source>
</evidence>
<dbReference type="EMBL" id="UOGK01000021">
    <property type="protein sequence ID" value="VAX35927.1"/>
    <property type="molecule type" value="Genomic_DNA"/>
</dbReference>
<evidence type="ECO:0000256" key="2">
    <source>
        <dbReference type="ARBA" id="ARBA00022679"/>
    </source>
</evidence>
<feature type="domain" description="Histidine kinase" evidence="8">
    <location>
        <begin position="82"/>
        <end position="306"/>
    </location>
</feature>
<dbReference type="SUPFAM" id="SSF55874">
    <property type="entry name" value="ATPase domain of HSP90 chaperone/DNA topoisomerase II/histidine kinase"/>
    <property type="match status" value="1"/>
</dbReference>
<dbReference type="Pfam" id="PF00512">
    <property type="entry name" value="HisKA"/>
    <property type="match status" value="1"/>
</dbReference>
<keyword evidence="7" id="KW-1133">Transmembrane helix</keyword>
<keyword evidence="5" id="KW-0067">ATP-binding</keyword>
<dbReference type="SUPFAM" id="SSF47384">
    <property type="entry name" value="Homodimeric domain of signal transducing histidine kinase"/>
    <property type="match status" value="1"/>
</dbReference>
<dbReference type="InterPro" id="IPR036890">
    <property type="entry name" value="HATPase_C_sf"/>
</dbReference>
<feature type="transmembrane region" description="Helical" evidence="7">
    <location>
        <begin position="31"/>
        <end position="53"/>
    </location>
</feature>
<reference evidence="9" key="1">
    <citation type="submission" date="2018-06" db="EMBL/GenBank/DDBJ databases">
        <authorList>
            <person name="Zhirakovskaya E."/>
        </authorList>
    </citation>
    <scope>NUCLEOTIDE SEQUENCE</scope>
</reference>
<evidence type="ECO:0000256" key="1">
    <source>
        <dbReference type="ARBA" id="ARBA00022553"/>
    </source>
</evidence>
<keyword evidence="4" id="KW-0418">Kinase</keyword>
<dbReference type="PANTHER" id="PTHR43065">
    <property type="entry name" value="SENSOR HISTIDINE KINASE"/>
    <property type="match status" value="1"/>
</dbReference>
<dbReference type="Gene3D" id="1.10.287.130">
    <property type="match status" value="1"/>
</dbReference>